<dbReference type="eggNOG" id="COG1249">
    <property type="taxonomic scope" value="Bacteria"/>
</dbReference>
<feature type="binding site" evidence="9">
    <location>
        <position position="263"/>
    </location>
    <ligand>
        <name>NAD(+)</name>
        <dbReference type="ChEBI" id="CHEBI:57540"/>
    </ligand>
</feature>
<dbReference type="SUPFAM" id="SSF55424">
    <property type="entry name" value="FAD/NAD-linked reductases, dimerisation (C-terminal) domain"/>
    <property type="match status" value="1"/>
</dbReference>
<evidence type="ECO:0000259" key="12">
    <source>
        <dbReference type="Pfam" id="PF02852"/>
    </source>
</evidence>
<feature type="active site" description="Proton acceptor" evidence="8">
    <location>
        <position position="438"/>
    </location>
</feature>
<feature type="binding site" evidence="9">
    <location>
        <position position="52"/>
    </location>
    <ligand>
        <name>FAD</name>
        <dbReference type="ChEBI" id="CHEBI:57692"/>
    </ligand>
</feature>
<organism evidence="14 16">
    <name type="scientific">Treponema socranskii subsp. socranskii VPI DR56BR1116 = ATCC 35536</name>
    <dbReference type="NCBI Taxonomy" id="1125725"/>
    <lineage>
        <taxon>Bacteria</taxon>
        <taxon>Pseudomonadati</taxon>
        <taxon>Spirochaetota</taxon>
        <taxon>Spirochaetia</taxon>
        <taxon>Spirochaetales</taxon>
        <taxon>Treponemataceae</taxon>
        <taxon>Treponema</taxon>
    </lineage>
</organism>
<dbReference type="Gene3D" id="3.30.390.30">
    <property type="match status" value="1"/>
</dbReference>
<dbReference type="GO" id="GO:0003955">
    <property type="term" value="F:NAD(P)H dehydrogenase (quinone) activity"/>
    <property type="evidence" value="ECO:0007669"/>
    <property type="project" value="TreeGrafter"/>
</dbReference>
<dbReference type="InterPro" id="IPR016156">
    <property type="entry name" value="FAD/NAD-linked_Rdtase_dimer_sf"/>
</dbReference>
<evidence type="ECO:0000256" key="9">
    <source>
        <dbReference type="PIRSR" id="PIRSR000350-3"/>
    </source>
</evidence>
<keyword evidence="17" id="KW-1185">Reference proteome</keyword>
<dbReference type="Pfam" id="PF02852">
    <property type="entry name" value="Pyr_redox_dim"/>
    <property type="match status" value="1"/>
</dbReference>
<feature type="binding site" evidence="9">
    <location>
        <position position="304"/>
    </location>
    <ligand>
        <name>FAD</name>
        <dbReference type="ChEBI" id="CHEBI:57692"/>
    </ligand>
</feature>
<comment type="cofactor">
    <cofactor evidence="9">
        <name>FAD</name>
        <dbReference type="ChEBI" id="CHEBI:57692"/>
    </cofactor>
    <text evidence="9">Binds 1 FAD per subunit.</text>
</comment>
<dbReference type="PANTHER" id="PTHR43014:SF4">
    <property type="entry name" value="PYRIDINE NUCLEOTIDE-DISULFIDE OXIDOREDUCTASE RCLA-RELATED"/>
    <property type="match status" value="1"/>
</dbReference>
<evidence type="ECO:0000313" key="14">
    <source>
        <dbReference type="EMBL" id="ERF60552.1"/>
    </source>
</evidence>
<comment type="similarity">
    <text evidence="1 11">Belongs to the class-I pyridine nucleotide-disulfide oxidoreductase family.</text>
</comment>
<feature type="disulfide bond" description="Redox-active" evidence="10">
    <location>
        <begin position="43"/>
        <end position="48"/>
    </location>
</feature>
<proteinExistence type="inferred from homology"/>
<dbReference type="PRINTS" id="PR00411">
    <property type="entry name" value="PNDRDTASEI"/>
</dbReference>
<dbReference type="InterPro" id="IPR004099">
    <property type="entry name" value="Pyr_nucl-diS_OxRdtase_dimer"/>
</dbReference>
<feature type="binding site" evidence="9">
    <location>
        <begin position="174"/>
        <end position="181"/>
    </location>
    <ligand>
        <name>NAD(+)</name>
        <dbReference type="ChEBI" id="CHEBI:57540"/>
    </ligand>
</feature>
<evidence type="ECO:0000256" key="2">
    <source>
        <dbReference type="ARBA" id="ARBA00022630"/>
    </source>
</evidence>
<dbReference type="PRINTS" id="PR00368">
    <property type="entry name" value="FADPNR"/>
</dbReference>
<evidence type="ECO:0000256" key="8">
    <source>
        <dbReference type="PIRSR" id="PIRSR000350-2"/>
    </source>
</evidence>
<keyword evidence="6" id="KW-1015">Disulfide bond</keyword>
<dbReference type="PANTHER" id="PTHR43014">
    <property type="entry name" value="MERCURIC REDUCTASE"/>
    <property type="match status" value="1"/>
</dbReference>
<dbReference type="RefSeq" id="WP_021330423.1">
    <property type="nucleotide sequence ID" value="NZ_AUZJ01000039.1"/>
</dbReference>
<evidence type="ECO:0000256" key="3">
    <source>
        <dbReference type="ARBA" id="ARBA00022827"/>
    </source>
</evidence>
<dbReference type="STRING" id="1125725.HMPREF1325_1025"/>
<protein>
    <submittedName>
        <fullName evidence="14">Pyridine nucleotide-disulfide oxidoreductase</fullName>
    </submittedName>
</protein>
<evidence type="ECO:0000256" key="10">
    <source>
        <dbReference type="PIRSR" id="PIRSR000350-4"/>
    </source>
</evidence>
<dbReference type="FunFam" id="3.30.390.30:FF:000001">
    <property type="entry name" value="Dihydrolipoyl dehydrogenase"/>
    <property type="match status" value="1"/>
</dbReference>
<reference evidence="16 17" key="1">
    <citation type="submission" date="2013-08" db="EMBL/GenBank/DDBJ databases">
        <authorList>
            <person name="Durkin A.S."/>
            <person name="Haft D.R."/>
            <person name="McCorrison J."/>
            <person name="Torralba M."/>
            <person name="Gillis M."/>
            <person name="Haft D.H."/>
            <person name="Methe B."/>
            <person name="Sutton G."/>
            <person name="Nelson K.E."/>
        </authorList>
    </citation>
    <scope>NUCLEOTIDE SEQUENCE [LARGE SCALE GENOMIC DNA]</scope>
    <source>
        <strain evidence="15 17">ATCC 35536</strain>
        <strain evidence="14 16">VPI DR56BR1116</strain>
    </source>
</reference>
<dbReference type="PATRIC" id="fig|1125725.3.peg.1460"/>
<comment type="caution">
    <text evidence="14">The sequence shown here is derived from an EMBL/GenBank/DDBJ whole genome shotgun (WGS) entry which is preliminary data.</text>
</comment>
<dbReference type="EMBL" id="AVQI01000042">
    <property type="protein sequence ID" value="ERK03194.1"/>
    <property type="molecule type" value="Genomic_DNA"/>
</dbReference>
<evidence type="ECO:0000256" key="4">
    <source>
        <dbReference type="ARBA" id="ARBA00022857"/>
    </source>
</evidence>
<evidence type="ECO:0000256" key="6">
    <source>
        <dbReference type="ARBA" id="ARBA00023157"/>
    </source>
</evidence>
<evidence type="ECO:0000313" key="17">
    <source>
        <dbReference type="Proteomes" id="UP000016646"/>
    </source>
</evidence>
<evidence type="ECO:0000256" key="1">
    <source>
        <dbReference type="ARBA" id="ARBA00007532"/>
    </source>
</evidence>
<dbReference type="InterPro" id="IPR036188">
    <property type="entry name" value="FAD/NAD-bd_sf"/>
</dbReference>
<feature type="domain" description="FAD/NAD(P)-binding" evidence="13">
    <location>
        <begin position="4"/>
        <end position="313"/>
    </location>
</feature>
<keyword evidence="9" id="KW-0520">NAD</keyword>
<name>U2MVG2_TRESO</name>
<dbReference type="AlphaFoldDB" id="U2MVG2"/>
<dbReference type="GO" id="GO:0050660">
    <property type="term" value="F:flavin adenine dinucleotide binding"/>
    <property type="evidence" value="ECO:0007669"/>
    <property type="project" value="TreeGrafter"/>
</dbReference>
<keyword evidence="3 9" id="KW-0274">FAD</keyword>
<feature type="domain" description="Pyridine nucleotide-disulphide oxidoreductase dimerisation" evidence="12">
    <location>
        <begin position="342"/>
        <end position="446"/>
    </location>
</feature>
<dbReference type="Proteomes" id="UP000016646">
    <property type="component" value="Unassembled WGS sequence"/>
</dbReference>
<dbReference type="Proteomes" id="UP000016412">
    <property type="component" value="Unassembled WGS sequence"/>
</dbReference>
<keyword evidence="7 11" id="KW-0676">Redox-active center</keyword>
<dbReference type="InterPro" id="IPR012999">
    <property type="entry name" value="Pyr_OxRdtase_I_AS"/>
</dbReference>
<dbReference type="PROSITE" id="PS00076">
    <property type="entry name" value="PYRIDINE_REDOX_1"/>
    <property type="match status" value="1"/>
</dbReference>
<dbReference type="PIRSF" id="PIRSF000350">
    <property type="entry name" value="Mercury_reductase_MerA"/>
    <property type="match status" value="1"/>
</dbReference>
<keyword evidence="9" id="KW-0547">Nucleotide-binding</keyword>
<dbReference type="Gene3D" id="3.50.50.60">
    <property type="entry name" value="FAD/NAD(P)-binding domain"/>
    <property type="match status" value="2"/>
</dbReference>
<dbReference type="SUPFAM" id="SSF51905">
    <property type="entry name" value="FAD/NAD(P)-binding domain"/>
    <property type="match status" value="1"/>
</dbReference>
<evidence type="ECO:0000259" key="13">
    <source>
        <dbReference type="Pfam" id="PF07992"/>
    </source>
</evidence>
<sequence length="451" mass="48876">MKTYDTLIIGFGKAGKTLAAKSAKKGEKVALIEKDPAMYGGTCINVGCIPSKRLITEAALAPENDFDLQKIRYKSAIENKNALTATLRAANYNKLIEAGVDVINGTASFLSSSSVEVKDADGKTQTLEAKKFVINTGSLPFIPENLITENNTRVFVSETIMNLTELPERLTVVGGGYIGLEFSSMYANFGSKVTIVQREEEFLPKEDRDIAEAIKGVLESKGVSLITGAHIKNIDGANLSYMKNMKNAQDLTLAGDAVLLALGRRPNLAALHVEKAGIALTERGAIATDEHLRTSVPNIWAAGDVCGNLQFTYISLDDSRIILSDMNGTKERTTENRGAFSYSVFIDPPYSKVGLGEKEAKAQKLDYRVVTMNAAAIPKSKVLKKSEGVLKAIIDNKTGSILGAALFCAESYEIINTIKLAMDHNIPYTALRDFIYTHPTMSEGLNDLFAL</sequence>
<feature type="binding site" evidence="9">
    <location>
        <begin position="136"/>
        <end position="138"/>
    </location>
    <ligand>
        <name>FAD</name>
        <dbReference type="ChEBI" id="CHEBI:57692"/>
    </ligand>
</feature>
<evidence type="ECO:0000256" key="11">
    <source>
        <dbReference type="RuleBase" id="RU003691"/>
    </source>
</evidence>
<dbReference type="GO" id="GO:0016668">
    <property type="term" value="F:oxidoreductase activity, acting on a sulfur group of donors, NAD(P) as acceptor"/>
    <property type="evidence" value="ECO:0007669"/>
    <property type="project" value="InterPro"/>
</dbReference>
<dbReference type="InterPro" id="IPR023753">
    <property type="entry name" value="FAD/NAD-binding_dom"/>
</dbReference>
<keyword evidence="5 11" id="KW-0560">Oxidoreductase</keyword>
<dbReference type="EMBL" id="AUZJ01000039">
    <property type="protein sequence ID" value="ERF60552.1"/>
    <property type="molecule type" value="Genomic_DNA"/>
</dbReference>
<evidence type="ECO:0000313" key="15">
    <source>
        <dbReference type="EMBL" id="ERK03194.1"/>
    </source>
</evidence>
<evidence type="ECO:0000256" key="7">
    <source>
        <dbReference type="ARBA" id="ARBA00023284"/>
    </source>
</evidence>
<evidence type="ECO:0000256" key="5">
    <source>
        <dbReference type="ARBA" id="ARBA00023002"/>
    </source>
</evidence>
<dbReference type="InterPro" id="IPR001100">
    <property type="entry name" value="Pyr_nuc-diS_OxRdtase"/>
</dbReference>
<gene>
    <name evidence="15" type="ORF">HMPREF0860_2270</name>
    <name evidence="14" type="ORF">HMPREF1325_1025</name>
</gene>
<dbReference type="OrthoDB" id="9807946at2"/>
<dbReference type="Pfam" id="PF07992">
    <property type="entry name" value="Pyr_redox_2"/>
    <property type="match status" value="1"/>
</dbReference>
<keyword evidence="4" id="KW-0521">NADP</keyword>
<keyword evidence="2 11" id="KW-0285">Flavoprotein</keyword>
<accession>U2MVG2</accession>
<evidence type="ECO:0000313" key="16">
    <source>
        <dbReference type="Proteomes" id="UP000016412"/>
    </source>
</evidence>